<dbReference type="GO" id="GO:0016787">
    <property type="term" value="F:hydrolase activity"/>
    <property type="evidence" value="ECO:0007669"/>
    <property type="project" value="UniProtKB-KW"/>
</dbReference>
<organism evidence="2 3">
    <name type="scientific">Hymenobacter nivis</name>
    <dbReference type="NCBI Taxonomy" id="1850093"/>
    <lineage>
        <taxon>Bacteria</taxon>
        <taxon>Pseudomonadati</taxon>
        <taxon>Bacteroidota</taxon>
        <taxon>Cytophagia</taxon>
        <taxon>Cytophagales</taxon>
        <taxon>Hymenobacteraceae</taxon>
        <taxon>Hymenobacter</taxon>
    </lineage>
</organism>
<reference evidence="2 3" key="1">
    <citation type="journal article" date="2019" name="Environ. Microbiol.">
        <title>Species interactions and distinct microbial communities in high Arctic permafrost affected cryosols are associated with the CH4 and CO2 gas fluxes.</title>
        <authorList>
            <person name="Altshuler I."/>
            <person name="Hamel J."/>
            <person name="Turney S."/>
            <person name="Magnuson E."/>
            <person name="Levesque R."/>
            <person name="Greer C."/>
            <person name="Whyte L.G."/>
        </authorList>
    </citation>
    <scope>NUCLEOTIDE SEQUENCE [LARGE SCALE GENOMIC DNA]</scope>
    <source>
        <strain evidence="2 3">S9.2P</strain>
    </source>
</reference>
<dbReference type="PANTHER" id="PTHR46825">
    <property type="entry name" value="D-ALANYL-D-ALANINE-CARBOXYPEPTIDASE/ENDOPEPTIDASE AMPH"/>
    <property type="match status" value="1"/>
</dbReference>
<dbReference type="AlphaFoldDB" id="A0A502GWY7"/>
<dbReference type="Gene3D" id="3.40.710.10">
    <property type="entry name" value="DD-peptidase/beta-lactamase superfamily"/>
    <property type="match status" value="1"/>
</dbReference>
<dbReference type="InterPro" id="IPR001466">
    <property type="entry name" value="Beta-lactam-related"/>
</dbReference>
<dbReference type="RefSeq" id="WP_140467455.1">
    <property type="nucleotide sequence ID" value="NZ_RCYZ01000005.1"/>
</dbReference>
<dbReference type="OrthoDB" id="1522765at2"/>
<feature type="domain" description="Beta-lactamase-related" evidence="1">
    <location>
        <begin position="8"/>
        <end position="69"/>
    </location>
</feature>
<sequence length="186" mass="20793">MNRPGMLRWVLAKGYGVRSIATKALVDANTLFGIVSNTKAFTTAALGLLVDEGKLRWDDKVTDYIPEFKLYDPYATAAFTAVNNSIEDQYLGLPAHDPVAEMVERMKGYGGGYDRDLATAMQQVALAQKAAPKRPDYKPYLGRYHDAWFCDVTLAAQGPQLWLRDARSPRLVGRLLPYRGTTYLVR</sequence>
<proteinExistence type="predicted"/>
<dbReference type="EMBL" id="RCYZ01000005">
    <property type="protein sequence ID" value="TPG65506.1"/>
    <property type="molecule type" value="Genomic_DNA"/>
</dbReference>
<dbReference type="InterPro" id="IPR012338">
    <property type="entry name" value="Beta-lactam/transpept-like"/>
</dbReference>
<keyword evidence="3" id="KW-1185">Reference proteome</keyword>
<dbReference type="InterPro" id="IPR050491">
    <property type="entry name" value="AmpC-like"/>
</dbReference>
<evidence type="ECO:0000313" key="2">
    <source>
        <dbReference type="EMBL" id="TPG65506.1"/>
    </source>
</evidence>
<dbReference type="SUPFAM" id="SSF56601">
    <property type="entry name" value="beta-lactamase/transpeptidase-like"/>
    <property type="match status" value="2"/>
</dbReference>
<accession>A0A502GWY7</accession>
<comment type="caution">
    <text evidence="2">The sequence shown here is derived from an EMBL/GenBank/DDBJ whole genome shotgun (WGS) entry which is preliminary data.</text>
</comment>
<gene>
    <name evidence="2" type="ORF">EAH73_13650</name>
</gene>
<dbReference type="Proteomes" id="UP000317646">
    <property type="component" value="Unassembled WGS sequence"/>
</dbReference>
<keyword evidence="2" id="KW-0378">Hydrolase</keyword>
<name>A0A502GWY7_9BACT</name>
<evidence type="ECO:0000259" key="1">
    <source>
        <dbReference type="Pfam" id="PF00144"/>
    </source>
</evidence>
<dbReference type="PANTHER" id="PTHR46825:SF15">
    <property type="entry name" value="BETA-LACTAMASE-RELATED DOMAIN-CONTAINING PROTEIN"/>
    <property type="match status" value="1"/>
</dbReference>
<evidence type="ECO:0000313" key="3">
    <source>
        <dbReference type="Proteomes" id="UP000317646"/>
    </source>
</evidence>
<protein>
    <submittedName>
        <fullName evidence="2">Serine hydrolase</fullName>
    </submittedName>
</protein>
<dbReference type="Pfam" id="PF00144">
    <property type="entry name" value="Beta-lactamase"/>
    <property type="match status" value="1"/>
</dbReference>